<keyword evidence="3 6" id="KW-0732">Signal</keyword>
<feature type="region of interest" description="Disordered" evidence="5">
    <location>
        <begin position="87"/>
        <end position="116"/>
    </location>
</feature>
<dbReference type="EMBL" id="WHVB01000020">
    <property type="protein sequence ID" value="KAF8472413.1"/>
    <property type="molecule type" value="Genomic_DNA"/>
</dbReference>
<organism evidence="8 9">
    <name type="scientific">Russula ochroleuca</name>
    <dbReference type="NCBI Taxonomy" id="152965"/>
    <lineage>
        <taxon>Eukaryota</taxon>
        <taxon>Fungi</taxon>
        <taxon>Dikarya</taxon>
        <taxon>Basidiomycota</taxon>
        <taxon>Agaricomycotina</taxon>
        <taxon>Agaricomycetes</taxon>
        <taxon>Russulales</taxon>
        <taxon>Russulaceae</taxon>
        <taxon>Russula</taxon>
    </lineage>
</organism>
<keyword evidence="4" id="KW-1015">Disulfide bond</keyword>
<evidence type="ECO:0000256" key="4">
    <source>
        <dbReference type="ARBA" id="ARBA00023157"/>
    </source>
</evidence>
<evidence type="ECO:0000256" key="1">
    <source>
        <dbReference type="ARBA" id="ARBA00004613"/>
    </source>
</evidence>
<proteinExistence type="predicted"/>
<reference evidence="8" key="1">
    <citation type="submission" date="2019-10" db="EMBL/GenBank/DDBJ databases">
        <authorList>
            <consortium name="DOE Joint Genome Institute"/>
            <person name="Kuo A."/>
            <person name="Miyauchi S."/>
            <person name="Kiss E."/>
            <person name="Drula E."/>
            <person name="Kohler A."/>
            <person name="Sanchez-Garcia M."/>
            <person name="Andreopoulos B."/>
            <person name="Barry K.W."/>
            <person name="Bonito G."/>
            <person name="Buee M."/>
            <person name="Carver A."/>
            <person name="Chen C."/>
            <person name="Cichocki N."/>
            <person name="Clum A."/>
            <person name="Culley D."/>
            <person name="Crous P.W."/>
            <person name="Fauchery L."/>
            <person name="Girlanda M."/>
            <person name="Hayes R."/>
            <person name="Keri Z."/>
            <person name="LaButti K."/>
            <person name="Lipzen A."/>
            <person name="Lombard V."/>
            <person name="Magnuson J."/>
            <person name="Maillard F."/>
            <person name="Morin E."/>
            <person name="Murat C."/>
            <person name="Nolan M."/>
            <person name="Ohm R."/>
            <person name="Pangilinan J."/>
            <person name="Pereira M."/>
            <person name="Perotto S."/>
            <person name="Peter M."/>
            <person name="Riley R."/>
            <person name="Sitrit Y."/>
            <person name="Stielow B."/>
            <person name="Szollosi G."/>
            <person name="Zifcakova L."/>
            <person name="Stursova M."/>
            <person name="Spatafora J.W."/>
            <person name="Tedersoo L."/>
            <person name="Vaario L.-M."/>
            <person name="Yamada A."/>
            <person name="Yan M."/>
            <person name="Wang P."/>
            <person name="Xu J."/>
            <person name="Bruns T."/>
            <person name="Baldrian P."/>
            <person name="Vilgalys R."/>
            <person name="Henrissat B."/>
            <person name="Grigoriev I.V."/>
            <person name="Hibbett D."/>
            <person name="Nagy L.G."/>
            <person name="Martin F.M."/>
        </authorList>
    </citation>
    <scope>NUCLEOTIDE SEQUENCE</scope>
    <source>
        <strain evidence="8">Prilba</strain>
    </source>
</reference>
<evidence type="ECO:0000256" key="3">
    <source>
        <dbReference type="ARBA" id="ARBA00022729"/>
    </source>
</evidence>
<dbReference type="Proteomes" id="UP000759537">
    <property type="component" value="Unassembled WGS sequence"/>
</dbReference>
<evidence type="ECO:0000256" key="2">
    <source>
        <dbReference type="ARBA" id="ARBA00022525"/>
    </source>
</evidence>
<keyword evidence="9" id="KW-1185">Reference proteome</keyword>
<evidence type="ECO:0000313" key="8">
    <source>
        <dbReference type="EMBL" id="KAF8472413.1"/>
    </source>
</evidence>
<dbReference type="AlphaFoldDB" id="A0A9P5MN12"/>
<gene>
    <name evidence="8" type="ORF">DFH94DRAFT_696199</name>
</gene>
<dbReference type="InterPro" id="IPR008427">
    <property type="entry name" value="Extracellular_membr_CFEM_dom"/>
</dbReference>
<keyword evidence="2" id="KW-0964">Secreted</keyword>
<evidence type="ECO:0000256" key="5">
    <source>
        <dbReference type="SAM" id="MobiDB-lite"/>
    </source>
</evidence>
<feature type="chain" id="PRO_5040221211" description="CFEM domain-containing protein" evidence="6">
    <location>
        <begin position="22"/>
        <end position="144"/>
    </location>
</feature>
<reference evidence="8" key="2">
    <citation type="journal article" date="2020" name="Nat. Commun.">
        <title>Large-scale genome sequencing of mycorrhizal fungi provides insights into the early evolution of symbiotic traits.</title>
        <authorList>
            <person name="Miyauchi S."/>
            <person name="Kiss E."/>
            <person name="Kuo A."/>
            <person name="Drula E."/>
            <person name="Kohler A."/>
            <person name="Sanchez-Garcia M."/>
            <person name="Morin E."/>
            <person name="Andreopoulos B."/>
            <person name="Barry K.W."/>
            <person name="Bonito G."/>
            <person name="Buee M."/>
            <person name="Carver A."/>
            <person name="Chen C."/>
            <person name="Cichocki N."/>
            <person name="Clum A."/>
            <person name="Culley D."/>
            <person name="Crous P.W."/>
            <person name="Fauchery L."/>
            <person name="Girlanda M."/>
            <person name="Hayes R.D."/>
            <person name="Keri Z."/>
            <person name="LaButti K."/>
            <person name="Lipzen A."/>
            <person name="Lombard V."/>
            <person name="Magnuson J."/>
            <person name="Maillard F."/>
            <person name="Murat C."/>
            <person name="Nolan M."/>
            <person name="Ohm R.A."/>
            <person name="Pangilinan J."/>
            <person name="Pereira M.F."/>
            <person name="Perotto S."/>
            <person name="Peter M."/>
            <person name="Pfister S."/>
            <person name="Riley R."/>
            <person name="Sitrit Y."/>
            <person name="Stielow J.B."/>
            <person name="Szollosi G."/>
            <person name="Zifcakova L."/>
            <person name="Stursova M."/>
            <person name="Spatafora J.W."/>
            <person name="Tedersoo L."/>
            <person name="Vaario L.M."/>
            <person name="Yamada A."/>
            <person name="Yan M."/>
            <person name="Wang P."/>
            <person name="Xu J."/>
            <person name="Bruns T."/>
            <person name="Baldrian P."/>
            <person name="Vilgalys R."/>
            <person name="Dunand C."/>
            <person name="Henrissat B."/>
            <person name="Grigoriev I.V."/>
            <person name="Hibbett D."/>
            <person name="Nagy L.G."/>
            <person name="Martin F.M."/>
        </authorList>
    </citation>
    <scope>NUCLEOTIDE SEQUENCE</scope>
    <source>
        <strain evidence="8">Prilba</strain>
    </source>
</reference>
<comment type="subcellular location">
    <subcellularLocation>
        <location evidence="1">Secreted</location>
    </subcellularLocation>
</comment>
<evidence type="ECO:0000313" key="9">
    <source>
        <dbReference type="Proteomes" id="UP000759537"/>
    </source>
</evidence>
<dbReference type="OrthoDB" id="4505683at2759"/>
<sequence length="144" mass="14246">MLTSPRYLFALALVAAAGVSAQTTDACVLACVQEGLANSTCSSFTDLNCVCNSTSFKQTAANCLTANCTTADQQAALQLQQQECGTSSSVNSTASGSGSSSKSTSSTSPSASKSSSATAPIEQLPFLTAVIAIAGVALGGAFAL</sequence>
<comment type="caution">
    <text evidence="8">The sequence shown here is derived from an EMBL/GenBank/DDBJ whole genome shotgun (WGS) entry which is preliminary data.</text>
</comment>
<accession>A0A9P5MN12</accession>
<dbReference type="Pfam" id="PF05730">
    <property type="entry name" value="CFEM"/>
    <property type="match status" value="1"/>
</dbReference>
<dbReference type="GO" id="GO:0005576">
    <property type="term" value="C:extracellular region"/>
    <property type="evidence" value="ECO:0007669"/>
    <property type="project" value="UniProtKB-SubCell"/>
</dbReference>
<name>A0A9P5MN12_9AGAM</name>
<evidence type="ECO:0000259" key="7">
    <source>
        <dbReference type="PROSITE" id="PS52012"/>
    </source>
</evidence>
<dbReference type="SMART" id="SM00747">
    <property type="entry name" value="CFEM"/>
    <property type="match status" value="1"/>
</dbReference>
<evidence type="ECO:0000256" key="6">
    <source>
        <dbReference type="SAM" id="SignalP"/>
    </source>
</evidence>
<dbReference type="PROSITE" id="PS52012">
    <property type="entry name" value="CFEM"/>
    <property type="match status" value="1"/>
</dbReference>
<feature type="signal peptide" evidence="6">
    <location>
        <begin position="1"/>
        <end position="21"/>
    </location>
</feature>
<protein>
    <recommendedName>
        <fullName evidence="7">CFEM domain-containing protein</fullName>
    </recommendedName>
</protein>
<feature type="domain" description="CFEM" evidence="7">
    <location>
        <begin position="1"/>
        <end position="112"/>
    </location>
</feature>